<dbReference type="Proteomes" id="UP000812287">
    <property type="component" value="Unassembled WGS sequence"/>
</dbReference>
<dbReference type="RefSeq" id="XP_043034271.1">
    <property type="nucleotide sequence ID" value="XM_043177919.1"/>
</dbReference>
<protein>
    <submittedName>
        <fullName evidence="1">Uncharacterized protein</fullName>
    </submittedName>
</protein>
<comment type="caution">
    <text evidence="1">The sequence shown here is derived from an EMBL/GenBank/DDBJ whole genome shotgun (WGS) entry which is preliminary data.</text>
</comment>
<dbReference type="Gene3D" id="1.20.1250.20">
    <property type="entry name" value="MFS general substrate transporter like domains"/>
    <property type="match status" value="1"/>
</dbReference>
<dbReference type="AlphaFoldDB" id="A0A9P7VIQ6"/>
<sequence>MFATVEICAMGLFSILIPETKGRSLEDMDVIFGAISKEERNKNIIRQEHD</sequence>
<gene>
    <name evidence="1" type="ORF">BT62DRAFT_1012366</name>
</gene>
<evidence type="ECO:0000313" key="2">
    <source>
        <dbReference type="Proteomes" id="UP000812287"/>
    </source>
</evidence>
<dbReference type="EMBL" id="MU250567">
    <property type="protein sequence ID" value="KAG7440771.1"/>
    <property type="molecule type" value="Genomic_DNA"/>
</dbReference>
<keyword evidence="2" id="KW-1185">Reference proteome</keyword>
<name>A0A9P7VIQ6_9AGAR</name>
<accession>A0A9P7VIQ6</accession>
<reference evidence="1" key="1">
    <citation type="submission" date="2020-11" db="EMBL/GenBank/DDBJ databases">
        <title>Adaptations for nitrogen fixation in a non-lichenized fungal sporocarp promotes dispersal by wood-feeding termites.</title>
        <authorList>
            <consortium name="DOE Joint Genome Institute"/>
            <person name="Koch R.A."/>
            <person name="Yoon G."/>
            <person name="Arayal U."/>
            <person name="Lail K."/>
            <person name="Amirebrahimi M."/>
            <person name="Labutti K."/>
            <person name="Lipzen A."/>
            <person name="Riley R."/>
            <person name="Barry K."/>
            <person name="Henrissat B."/>
            <person name="Grigoriev I.V."/>
            <person name="Herr J.R."/>
            <person name="Aime M.C."/>
        </authorList>
    </citation>
    <scope>NUCLEOTIDE SEQUENCE</scope>
    <source>
        <strain evidence="1">MCA 3950</strain>
    </source>
</reference>
<organism evidence="1 2">
    <name type="scientific">Guyanagaster necrorhizus</name>
    <dbReference type="NCBI Taxonomy" id="856835"/>
    <lineage>
        <taxon>Eukaryota</taxon>
        <taxon>Fungi</taxon>
        <taxon>Dikarya</taxon>
        <taxon>Basidiomycota</taxon>
        <taxon>Agaricomycotina</taxon>
        <taxon>Agaricomycetes</taxon>
        <taxon>Agaricomycetidae</taxon>
        <taxon>Agaricales</taxon>
        <taxon>Marasmiineae</taxon>
        <taxon>Physalacriaceae</taxon>
        <taxon>Guyanagaster</taxon>
    </lineage>
</organism>
<proteinExistence type="predicted"/>
<dbReference type="OrthoDB" id="8120565at2759"/>
<dbReference type="InterPro" id="IPR036259">
    <property type="entry name" value="MFS_trans_sf"/>
</dbReference>
<evidence type="ECO:0000313" key="1">
    <source>
        <dbReference type="EMBL" id="KAG7440771.1"/>
    </source>
</evidence>
<dbReference type="GeneID" id="66100206"/>